<reference evidence="5" key="1">
    <citation type="submission" date="2021-01" db="EMBL/GenBank/DDBJ databases">
        <title>A chromosome-scale assembly of European eel, Anguilla anguilla.</title>
        <authorList>
            <person name="Henkel C."/>
            <person name="Jong-Raadsen S.A."/>
            <person name="Dufour S."/>
            <person name="Weltzien F.-A."/>
            <person name="Palstra A.P."/>
            <person name="Pelster B."/>
            <person name="Spaink H.P."/>
            <person name="Van Den Thillart G.E."/>
            <person name="Jansen H."/>
            <person name="Zahm M."/>
            <person name="Klopp C."/>
            <person name="Cedric C."/>
            <person name="Louis A."/>
            <person name="Berthelot C."/>
            <person name="Parey E."/>
            <person name="Roest Crollius H."/>
            <person name="Montfort J."/>
            <person name="Robinson-Rechavi M."/>
            <person name="Bucao C."/>
            <person name="Bouchez O."/>
            <person name="Gislard M."/>
            <person name="Lluch J."/>
            <person name="Milhes M."/>
            <person name="Lampietro C."/>
            <person name="Lopez Roques C."/>
            <person name="Donnadieu C."/>
            <person name="Braasch I."/>
            <person name="Desvignes T."/>
            <person name="Postlethwait J."/>
            <person name="Bobe J."/>
            <person name="Guiguen Y."/>
            <person name="Dirks R."/>
        </authorList>
    </citation>
    <scope>NUCLEOTIDE SEQUENCE</scope>
    <source>
        <strain evidence="5">Tag_6206</strain>
        <tissue evidence="5">Liver</tissue>
    </source>
</reference>
<dbReference type="InterPro" id="IPR005456">
    <property type="entry name" value="Prepro-melanin_conc_hormone"/>
</dbReference>
<evidence type="ECO:0000313" key="5">
    <source>
        <dbReference type="EMBL" id="KAG5845753.1"/>
    </source>
</evidence>
<dbReference type="GO" id="GO:0030354">
    <property type="term" value="F:melanin-concentrating hormone activity"/>
    <property type="evidence" value="ECO:0007669"/>
    <property type="project" value="InterPro"/>
</dbReference>
<evidence type="ECO:0000256" key="1">
    <source>
        <dbReference type="ARBA" id="ARBA00002122"/>
    </source>
</evidence>
<comment type="function">
    <text evidence="1">Plays a role in skin pigmentation by antagonizing the action of melanotropin alpha. Induces melanin concentration within the melanophores. May participate in the control of the hypothalamo-pituitary adrenal gland axis by inhibiting the release of ACTH.</text>
</comment>
<keyword evidence="2 4" id="KW-0732">Signal</keyword>
<dbReference type="GO" id="GO:0007268">
    <property type="term" value="P:chemical synaptic transmission"/>
    <property type="evidence" value="ECO:0007669"/>
    <property type="project" value="InterPro"/>
</dbReference>
<dbReference type="GO" id="GO:0031777">
    <property type="term" value="F:type 1 melanin-concentrating hormone receptor binding"/>
    <property type="evidence" value="ECO:0007669"/>
    <property type="project" value="TreeGrafter"/>
</dbReference>
<dbReference type="PRINTS" id="PR01641">
    <property type="entry name" value="PROMCHFAMILY"/>
</dbReference>
<dbReference type="Proteomes" id="UP001044222">
    <property type="component" value="Chromosome 7"/>
</dbReference>
<evidence type="ECO:0000256" key="4">
    <source>
        <dbReference type="SAM" id="SignalP"/>
    </source>
</evidence>
<dbReference type="PANTHER" id="PTHR12091:SF0">
    <property type="entry name" value="PRO-MCH"/>
    <property type="match status" value="1"/>
</dbReference>
<evidence type="ECO:0000313" key="6">
    <source>
        <dbReference type="Proteomes" id="UP001044222"/>
    </source>
</evidence>
<accession>A0A9D3MGY4</accession>
<feature type="chain" id="PRO_5039423873" description="Melanin-concentrating hormone" evidence="4">
    <location>
        <begin position="26"/>
        <end position="157"/>
    </location>
</feature>
<evidence type="ECO:0000256" key="2">
    <source>
        <dbReference type="ARBA" id="ARBA00022729"/>
    </source>
</evidence>
<proteinExistence type="predicted"/>
<dbReference type="Pfam" id="PF05824">
    <property type="entry name" value="Pro-MCH"/>
    <property type="match status" value="1"/>
</dbReference>
<evidence type="ECO:0008006" key="7">
    <source>
        <dbReference type="Google" id="ProtNLM"/>
    </source>
</evidence>
<protein>
    <recommendedName>
        <fullName evidence="7">Melanin-concentrating hormone</fullName>
    </recommendedName>
</protein>
<sequence length="157" mass="17364">MARLTLTSYTVVFAVALLSKCYTMAASSAIPTGKQDEGRAEQVLNSVMGGEAMAENSIDALASNQNPTWDSGLVEEEGRAKSFVTNFDLKGLSRGTWSPALLQVLRFPKIKEVGATSPEQINVEERRGADEQISIQRKDFTMHNCMLGRMYRPCWQL</sequence>
<dbReference type="GO" id="GO:0007218">
    <property type="term" value="P:neuropeptide signaling pathway"/>
    <property type="evidence" value="ECO:0007669"/>
    <property type="project" value="UniProtKB-KW"/>
</dbReference>
<keyword evidence="3" id="KW-0527">Neuropeptide</keyword>
<gene>
    <name evidence="5" type="ORF">ANANG_G00142570</name>
</gene>
<dbReference type="EMBL" id="JAFIRN010000007">
    <property type="protein sequence ID" value="KAG5845753.1"/>
    <property type="molecule type" value="Genomic_DNA"/>
</dbReference>
<dbReference type="AlphaFoldDB" id="A0A9D3MGY4"/>
<name>A0A9D3MGY4_ANGAN</name>
<organism evidence="5 6">
    <name type="scientific">Anguilla anguilla</name>
    <name type="common">European freshwater eel</name>
    <name type="synonym">Muraena anguilla</name>
    <dbReference type="NCBI Taxonomy" id="7936"/>
    <lineage>
        <taxon>Eukaryota</taxon>
        <taxon>Metazoa</taxon>
        <taxon>Chordata</taxon>
        <taxon>Craniata</taxon>
        <taxon>Vertebrata</taxon>
        <taxon>Euteleostomi</taxon>
        <taxon>Actinopterygii</taxon>
        <taxon>Neopterygii</taxon>
        <taxon>Teleostei</taxon>
        <taxon>Anguilliformes</taxon>
        <taxon>Anguillidae</taxon>
        <taxon>Anguilla</taxon>
    </lineage>
</organism>
<keyword evidence="6" id="KW-1185">Reference proteome</keyword>
<dbReference type="PANTHER" id="PTHR12091">
    <property type="entry name" value="MELANIN-CONCENTRATING HORMONE"/>
    <property type="match status" value="1"/>
</dbReference>
<feature type="signal peptide" evidence="4">
    <location>
        <begin position="1"/>
        <end position="25"/>
    </location>
</feature>
<evidence type="ECO:0000256" key="3">
    <source>
        <dbReference type="ARBA" id="ARBA00023320"/>
    </source>
</evidence>
<comment type="caution">
    <text evidence="5">The sequence shown here is derived from an EMBL/GenBank/DDBJ whole genome shotgun (WGS) entry which is preliminary data.</text>
</comment>
<dbReference type="GO" id="GO:0045202">
    <property type="term" value="C:synapse"/>
    <property type="evidence" value="ECO:0007669"/>
    <property type="project" value="GOC"/>
</dbReference>